<evidence type="ECO:0000313" key="1">
    <source>
        <dbReference type="EMBL" id="OFC37486.1"/>
    </source>
</evidence>
<comment type="caution">
    <text evidence="1">The sequence shown here is derived from an EMBL/GenBank/DDBJ whole genome shotgun (WGS) entry which is preliminary data.</text>
</comment>
<dbReference type="EMBL" id="LZYH01000790">
    <property type="protein sequence ID" value="OFC52160.1"/>
    <property type="molecule type" value="Genomic_DNA"/>
</dbReference>
<dbReference type="AlphaFoldDB" id="A0A1E7YPR4"/>
<name>A0A1E7YPR4_9PROT</name>
<dbReference type="EMBL" id="LZYE01000079">
    <property type="protein sequence ID" value="OFC37486.1"/>
    <property type="molecule type" value="Genomic_DNA"/>
</dbReference>
<evidence type="ECO:0000313" key="3">
    <source>
        <dbReference type="Proteomes" id="UP000175616"/>
    </source>
</evidence>
<evidence type="ECO:0000313" key="2">
    <source>
        <dbReference type="EMBL" id="OFC52160.1"/>
    </source>
</evidence>
<proteinExistence type="predicted"/>
<reference evidence="3 4" key="1">
    <citation type="submission" date="2016-06" db="EMBL/GenBank/DDBJ databases">
        <title>Gene turnover analysis identifies the evolutionary adaptation of the extremophile Acidithiobacillus caldus.</title>
        <authorList>
            <person name="Zhang X."/>
        </authorList>
    </citation>
    <scope>NUCLEOTIDE SEQUENCE [LARGE SCALE GENOMIC DNA]</scope>
    <source>
        <strain evidence="1 3">DX</strain>
        <strain evidence="2 4">S1</strain>
    </source>
</reference>
<accession>A0A1E7YPR4</accession>
<gene>
    <name evidence="1" type="ORF">BAE27_04005</name>
    <name evidence="2" type="ORF">BAE30_12250</name>
</gene>
<protein>
    <submittedName>
        <fullName evidence="1">Uncharacterized protein</fullName>
    </submittedName>
</protein>
<dbReference type="Proteomes" id="UP000175707">
    <property type="component" value="Unassembled WGS sequence"/>
</dbReference>
<dbReference type="RefSeq" id="WP_014002221.1">
    <property type="nucleotide sequence ID" value="NZ_CP026328.2"/>
</dbReference>
<evidence type="ECO:0000313" key="4">
    <source>
        <dbReference type="Proteomes" id="UP000175707"/>
    </source>
</evidence>
<organism evidence="1 3">
    <name type="scientific">Acidithiobacillus caldus</name>
    <dbReference type="NCBI Taxonomy" id="33059"/>
    <lineage>
        <taxon>Bacteria</taxon>
        <taxon>Pseudomonadati</taxon>
        <taxon>Pseudomonadota</taxon>
        <taxon>Acidithiobacillia</taxon>
        <taxon>Acidithiobacillales</taxon>
        <taxon>Acidithiobacillaceae</taxon>
        <taxon>Acidithiobacillus</taxon>
    </lineage>
</organism>
<sequence length="205" mass="22611">MPPDPEDFEQRLRQALRSLPVPACEPAPSPLGTGPEDPGRRLFFFRPWQWLLGSALAGGTGAAVLQVAARLETPPLMEAAFRHVTGEEGLRGQLMAKPEAAAQALGFDPTRLATATWQLAKDCHVATLPVWHWSYFMETAADGQMPGWAWMLVFKNPTPLPPSGQAGQRYWRSLHGRDAYPVLLLSHSEEALRLLTQAVRRQGVV</sequence>
<dbReference type="GeneID" id="92930339"/>
<dbReference type="PATRIC" id="fig|33059.14.peg.928"/>
<dbReference type="Proteomes" id="UP000175616">
    <property type="component" value="Unassembled WGS sequence"/>
</dbReference>